<evidence type="ECO:0000313" key="2">
    <source>
        <dbReference type="Proteomes" id="UP000237218"/>
    </source>
</evidence>
<protein>
    <submittedName>
        <fullName evidence="1">Uncharacterized protein</fullName>
    </submittedName>
</protein>
<proteinExistence type="predicted"/>
<comment type="caution">
    <text evidence="1">The sequence shown here is derived from an EMBL/GenBank/DDBJ whole genome shotgun (WGS) entry which is preliminary data.</text>
</comment>
<gene>
    <name evidence="1" type="ORF">ASQ42_01880</name>
</gene>
<dbReference type="EMBL" id="LMYI01000002">
    <property type="protein sequence ID" value="POS64864.1"/>
    <property type="molecule type" value="Genomic_DNA"/>
</dbReference>
<dbReference type="Proteomes" id="UP000237218">
    <property type="component" value="Unassembled WGS sequence"/>
</dbReference>
<keyword evidence="2" id="KW-1185">Reference proteome</keyword>
<accession>A0ABX4ZP92</accession>
<reference evidence="1 2" key="1">
    <citation type="submission" date="2018-02" db="EMBL/GenBank/DDBJ databases">
        <title>Draft genome sequences of four Parasaccharibacter apium strains isolated from honey bees.</title>
        <authorList>
            <person name="Corby-Harris V.L."/>
            <person name="Anderson K.E."/>
        </authorList>
    </citation>
    <scope>NUCLEOTIDE SEQUENCE [LARGE SCALE GENOMIC DNA]</scope>
    <source>
        <strain evidence="1 2">B8</strain>
    </source>
</reference>
<name>A0ABX4ZP92_9PROT</name>
<sequence>MTLRELTMKHFLLITAAIIGLSGVAWADNGLTLAQRNERQMEANRKVIDSLCAPHCSRPVIEPSQSDWDAVSNRMAAETEIHLRQLGMSPDVARKAAWATQHKPYSACSHYVAQLTADYDRGLSRRDYDEDLIISIERSGTCEKKNLD</sequence>
<organism evidence="1 2">
    <name type="scientific">Parasaccharibacter apium</name>
    <dbReference type="NCBI Taxonomy" id="1510841"/>
    <lineage>
        <taxon>Bacteria</taxon>
        <taxon>Pseudomonadati</taxon>
        <taxon>Pseudomonadota</taxon>
        <taxon>Alphaproteobacteria</taxon>
        <taxon>Acetobacterales</taxon>
        <taxon>Acetobacteraceae</taxon>
        <taxon>Parasaccharibacter</taxon>
    </lineage>
</organism>
<evidence type="ECO:0000313" key="1">
    <source>
        <dbReference type="EMBL" id="POS64864.1"/>
    </source>
</evidence>